<sequence>MAASNVHHPAAIRFLFRILDVDKVGYLSEHAVREYVNEVLNAAKMVGGGGGFEVKDIVNEVFDMARADQTKRIITLNDLLKCGVGGTIIRILVDVHGLSQYDQFLSSGG</sequence>
<comment type="subcellular location">
    <subcellularLocation>
        <location evidence="1">Cytoplasm</location>
    </subcellularLocation>
</comment>
<dbReference type="SUPFAM" id="SSF47473">
    <property type="entry name" value="EF-hand"/>
    <property type="match status" value="1"/>
</dbReference>
<dbReference type="InterPro" id="IPR039865">
    <property type="entry name" value="PPP2R3C"/>
</dbReference>
<name>A0A1Y2HKQ0_9FUNG</name>
<dbReference type="PANTHER" id="PTHR12085:SF3">
    <property type="entry name" value="SERINE_THREONINE-PROTEIN PHOSPHATASE 2A REGULATORY SUBUNIT B'' SUBUNIT GAMMA"/>
    <property type="match status" value="1"/>
</dbReference>
<dbReference type="GO" id="GO:0030865">
    <property type="term" value="P:cortical cytoskeleton organization"/>
    <property type="evidence" value="ECO:0007669"/>
    <property type="project" value="TreeGrafter"/>
</dbReference>
<protein>
    <recommendedName>
        <fullName evidence="5">EF-hand domain-containing protein</fullName>
    </recommendedName>
</protein>
<accession>A0A1Y2HKQ0</accession>
<dbReference type="GO" id="GO:0005819">
    <property type="term" value="C:spindle"/>
    <property type="evidence" value="ECO:0007669"/>
    <property type="project" value="TreeGrafter"/>
</dbReference>
<evidence type="ECO:0000256" key="1">
    <source>
        <dbReference type="ARBA" id="ARBA00004496"/>
    </source>
</evidence>
<comment type="caution">
    <text evidence="3">The sequence shown here is derived from an EMBL/GenBank/DDBJ whole genome shotgun (WGS) entry which is preliminary data.</text>
</comment>
<evidence type="ECO:0000256" key="2">
    <source>
        <dbReference type="ARBA" id="ARBA00022490"/>
    </source>
</evidence>
<gene>
    <name evidence="3" type="ORF">BCR44DRAFT_125778</name>
</gene>
<reference evidence="3 4" key="1">
    <citation type="submission" date="2016-07" db="EMBL/GenBank/DDBJ databases">
        <title>Pervasive Adenine N6-methylation of Active Genes in Fungi.</title>
        <authorList>
            <consortium name="DOE Joint Genome Institute"/>
            <person name="Mondo S.J."/>
            <person name="Dannebaum R.O."/>
            <person name="Kuo R.C."/>
            <person name="Labutti K."/>
            <person name="Haridas S."/>
            <person name="Kuo A."/>
            <person name="Salamov A."/>
            <person name="Ahrendt S.R."/>
            <person name="Lipzen A."/>
            <person name="Sullivan W."/>
            <person name="Andreopoulos W.B."/>
            <person name="Clum A."/>
            <person name="Lindquist E."/>
            <person name="Daum C."/>
            <person name="Ramamoorthy G.K."/>
            <person name="Gryganskyi A."/>
            <person name="Culley D."/>
            <person name="Magnuson J.K."/>
            <person name="James T.Y."/>
            <person name="O'Malley M.A."/>
            <person name="Stajich J.E."/>
            <person name="Spatafora J.W."/>
            <person name="Visel A."/>
            <person name="Grigoriev I.V."/>
        </authorList>
    </citation>
    <scope>NUCLEOTIDE SEQUENCE [LARGE SCALE GENOMIC DNA]</scope>
    <source>
        <strain evidence="3 4">PL171</strain>
    </source>
</reference>
<evidence type="ECO:0008006" key="5">
    <source>
        <dbReference type="Google" id="ProtNLM"/>
    </source>
</evidence>
<dbReference type="STRING" id="765915.A0A1Y2HKQ0"/>
<dbReference type="GO" id="GO:0035303">
    <property type="term" value="P:regulation of dephosphorylation"/>
    <property type="evidence" value="ECO:0007669"/>
    <property type="project" value="InterPro"/>
</dbReference>
<dbReference type="GO" id="GO:0005737">
    <property type="term" value="C:cytoplasm"/>
    <property type="evidence" value="ECO:0007669"/>
    <property type="project" value="UniProtKB-SubCell"/>
</dbReference>
<keyword evidence="4" id="KW-1185">Reference proteome</keyword>
<proteinExistence type="predicted"/>
<evidence type="ECO:0000313" key="3">
    <source>
        <dbReference type="EMBL" id="ORZ34421.1"/>
    </source>
</evidence>
<dbReference type="OrthoDB" id="10265007at2759"/>
<dbReference type="Proteomes" id="UP000193411">
    <property type="component" value="Unassembled WGS sequence"/>
</dbReference>
<dbReference type="PANTHER" id="PTHR12085">
    <property type="entry name" value="SERINE/THREONINE-PROTEIN PHOSPHATASE 2A REGULATORY SUBUNIT B'' SUBUNIT GAMMA"/>
    <property type="match status" value="1"/>
</dbReference>
<dbReference type="EMBL" id="MCFL01000028">
    <property type="protein sequence ID" value="ORZ34421.1"/>
    <property type="molecule type" value="Genomic_DNA"/>
</dbReference>
<dbReference type="Gene3D" id="1.10.238.10">
    <property type="entry name" value="EF-hand"/>
    <property type="match status" value="1"/>
</dbReference>
<evidence type="ECO:0000313" key="4">
    <source>
        <dbReference type="Proteomes" id="UP000193411"/>
    </source>
</evidence>
<organism evidence="3 4">
    <name type="scientific">Catenaria anguillulae PL171</name>
    <dbReference type="NCBI Taxonomy" id="765915"/>
    <lineage>
        <taxon>Eukaryota</taxon>
        <taxon>Fungi</taxon>
        <taxon>Fungi incertae sedis</taxon>
        <taxon>Blastocladiomycota</taxon>
        <taxon>Blastocladiomycetes</taxon>
        <taxon>Blastocladiales</taxon>
        <taxon>Catenariaceae</taxon>
        <taxon>Catenaria</taxon>
    </lineage>
</organism>
<keyword evidence="2" id="KW-0963">Cytoplasm</keyword>
<dbReference type="AlphaFoldDB" id="A0A1Y2HKQ0"/>
<dbReference type="GO" id="GO:0000226">
    <property type="term" value="P:microtubule cytoskeleton organization"/>
    <property type="evidence" value="ECO:0007669"/>
    <property type="project" value="TreeGrafter"/>
</dbReference>
<dbReference type="InterPro" id="IPR011992">
    <property type="entry name" value="EF-hand-dom_pair"/>
</dbReference>